<dbReference type="RefSeq" id="WP_043027064.1">
    <property type="nucleotide sequence ID" value="NZ_CEDT01000057.1"/>
</dbReference>
<dbReference type="EMBL" id="CP065430">
    <property type="protein sequence ID" value="QPO26415.1"/>
    <property type="molecule type" value="Genomic_DNA"/>
</dbReference>
<protein>
    <submittedName>
        <fullName evidence="1">Uncharacterized protein</fullName>
    </submittedName>
</protein>
<gene>
    <name evidence="1" type="ORF">I5V48_10770</name>
</gene>
<evidence type="ECO:0000313" key="1">
    <source>
        <dbReference type="EMBL" id="QPO26415.1"/>
    </source>
</evidence>
<reference evidence="1 2" key="1">
    <citation type="submission" date="2020-12" db="EMBL/GenBank/DDBJ databases">
        <title>Nonconservative transfer and diversity of a new family of integrative and conjugative elements associated with antibiotic resistance in zoonotic pathogen Streptococcus suis.</title>
        <authorList>
            <person name="Huang J."/>
        </authorList>
    </citation>
    <scope>NUCLEOTIDE SEQUENCE [LARGE SCALE GENOMIC DNA]</scope>
    <source>
        <strain evidence="1 2">YZDH1</strain>
    </source>
</reference>
<accession>A0A0Z8GF93</accession>
<sequence>MAKIKFWKKIGCVILVVILLAAFLYRLGLSDVGRLELVIYVVFFNLALVQVLKRNKNKYEENPCRFM</sequence>
<dbReference type="AlphaFoldDB" id="A0A0Z8GF93"/>
<name>A0A0Z8GF93_STRSU</name>
<dbReference type="Proteomes" id="UP000594569">
    <property type="component" value="Chromosome"/>
</dbReference>
<proteinExistence type="predicted"/>
<organism evidence="1 2">
    <name type="scientific">Streptococcus suis</name>
    <dbReference type="NCBI Taxonomy" id="1307"/>
    <lineage>
        <taxon>Bacteria</taxon>
        <taxon>Bacillati</taxon>
        <taxon>Bacillota</taxon>
        <taxon>Bacilli</taxon>
        <taxon>Lactobacillales</taxon>
        <taxon>Streptococcaceae</taxon>
        <taxon>Streptococcus</taxon>
    </lineage>
</organism>
<evidence type="ECO:0000313" key="2">
    <source>
        <dbReference type="Proteomes" id="UP000594569"/>
    </source>
</evidence>